<dbReference type="OrthoDB" id="9806179at2"/>
<dbReference type="SUPFAM" id="SSF52833">
    <property type="entry name" value="Thioredoxin-like"/>
    <property type="match status" value="2"/>
</dbReference>
<evidence type="ECO:0000313" key="3">
    <source>
        <dbReference type="Proteomes" id="UP000005540"/>
    </source>
</evidence>
<keyword evidence="3" id="KW-1185">Reference proteome</keyword>
<dbReference type="Proteomes" id="UP000005540">
    <property type="component" value="Unassembled WGS sequence"/>
</dbReference>
<dbReference type="AlphaFoldDB" id="C4FKP0"/>
<dbReference type="InterPro" id="IPR036249">
    <property type="entry name" value="Thioredoxin-like_sf"/>
</dbReference>
<evidence type="ECO:0000313" key="2">
    <source>
        <dbReference type="EMBL" id="EEP60364.1"/>
    </source>
</evidence>
<evidence type="ECO:0000259" key="1">
    <source>
        <dbReference type="Pfam" id="PF13192"/>
    </source>
</evidence>
<comment type="caution">
    <text evidence="2">The sequence shown here is derived from an EMBL/GenBank/DDBJ whole genome shotgun (WGS) entry which is preliminary data.</text>
</comment>
<sequence length="187" mass="21122">MGIKENLTLVCDFDEKDISQKIKKTLEEHFKDSQKVNLEYKKFSDLKPAIKILRNGEDTGVKFYGNILGGEFQAFLESLKIIGNNECHISQRVLEFIEEIDKPVDIKVFVTTSCGWCPPATIKAVSFATVSRLINASIYECYSFPEIAMKYNVSAVPKTVINDKVEFVGVKDDNEYFGYIVNALGEV</sequence>
<dbReference type="Pfam" id="PF13192">
    <property type="entry name" value="Thioredoxin_3"/>
    <property type="match status" value="1"/>
</dbReference>
<reference evidence="2 3" key="1">
    <citation type="submission" date="2009-04" db="EMBL/GenBank/DDBJ databases">
        <authorList>
            <person name="Reysenbach A.-L."/>
            <person name="Heidelberg J.F."/>
            <person name="Nelson W.C."/>
        </authorList>
    </citation>
    <scope>NUCLEOTIDE SEQUENCE [LARGE SCALE GENOMIC DNA]</scope>
    <source>
        <strain evidence="2 3">SS-5</strain>
    </source>
</reference>
<dbReference type="PANTHER" id="PTHR37170:SF1">
    <property type="entry name" value="GLUTAREDOXIN-LIKE PROTEIN"/>
    <property type="match status" value="1"/>
</dbReference>
<dbReference type="EMBL" id="ABZS01000107">
    <property type="protein sequence ID" value="EEP60364.1"/>
    <property type="molecule type" value="Genomic_DNA"/>
</dbReference>
<dbReference type="PANTHER" id="PTHR37170">
    <property type="entry name" value="GLUTAREDOXIN-RELATED"/>
    <property type="match status" value="1"/>
</dbReference>
<dbReference type="Gene3D" id="3.40.30.80">
    <property type="match status" value="1"/>
</dbReference>
<organism evidence="2 3">
    <name type="scientific">Sulfurihydrogenibium yellowstonense SS-5</name>
    <dbReference type="NCBI Taxonomy" id="432331"/>
    <lineage>
        <taxon>Bacteria</taxon>
        <taxon>Pseudomonadati</taxon>
        <taxon>Aquificota</taxon>
        <taxon>Aquificia</taxon>
        <taxon>Aquificales</taxon>
        <taxon>Hydrogenothermaceae</taxon>
        <taxon>Sulfurihydrogenibium</taxon>
    </lineage>
</organism>
<proteinExistence type="predicted"/>
<accession>C4FKP0</accession>
<name>C4FKP0_9AQUI</name>
<feature type="domain" description="Thioredoxin-like fold" evidence="1">
    <location>
        <begin position="105"/>
        <end position="173"/>
    </location>
</feature>
<gene>
    <name evidence="2" type="ORF">SULYE_1140</name>
</gene>
<dbReference type="InterPro" id="IPR012336">
    <property type="entry name" value="Thioredoxin-like_fold"/>
</dbReference>
<protein>
    <recommendedName>
        <fullName evidence="1">Thioredoxin-like fold domain-containing protein</fullName>
    </recommendedName>
</protein>